<dbReference type="EMBL" id="SWKV01000043">
    <property type="protein sequence ID" value="KAF3037388.1"/>
    <property type="molecule type" value="Genomic_DNA"/>
</dbReference>
<comment type="caution">
    <text evidence="1">The sequence shown here is derived from an EMBL/GenBank/DDBJ whole genome shotgun (WGS) entry which is preliminary data.</text>
</comment>
<sequence length="194" mass="21305">MSLQLTPIAIKPSVHELRDGKLSRRNLEVAMRALARDGLVVLEDLVEYKALDKLNGKMVQDAYHLQLREDSPFNYNKGNIQQDPPMTEEWFDGSIYTNTIVTQVTSTCLGPRPVLRFVSGNTALPPTAMSPPASQPIHNDADFDHLSVPFALVVNVPLVTMTPENGSTEIWLGTHSDTTIADQEGAHGERASDG</sequence>
<accession>A0A9P4WNY1</accession>
<dbReference type="AlphaFoldDB" id="A0A9P4WNY1"/>
<dbReference type="Pfam" id="PF05721">
    <property type="entry name" value="PhyH"/>
    <property type="match status" value="1"/>
</dbReference>
<name>A0A9P4WNY1_9PLEO</name>
<dbReference type="Gene3D" id="2.60.120.620">
    <property type="entry name" value="q2cbj1_9rhob like domain"/>
    <property type="match status" value="1"/>
</dbReference>
<dbReference type="OrthoDB" id="407832at2759"/>
<organism evidence="1 2">
    <name type="scientific">Didymella heteroderae</name>
    <dbReference type="NCBI Taxonomy" id="1769908"/>
    <lineage>
        <taxon>Eukaryota</taxon>
        <taxon>Fungi</taxon>
        <taxon>Dikarya</taxon>
        <taxon>Ascomycota</taxon>
        <taxon>Pezizomycotina</taxon>
        <taxon>Dothideomycetes</taxon>
        <taxon>Pleosporomycetidae</taxon>
        <taxon>Pleosporales</taxon>
        <taxon>Pleosporineae</taxon>
        <taxon>Didymellaceae</taxon>
        <taxon>Didymella</taxon>
    </lineage>
</organism>
<evidence type="ECO:0000313" key="2">
    <source>
        <dbReference type="Proteomes" id="UP000758155"/>
    </source>
</evidence>
<keyword evidence="2" id="KW-1185">Reference proteome</keyword>
<proteinExistence type="predicted"/>
<evidence type="ECO:0000313" key="1">
    <source>
        <dbReference type="EMBL" id="KAF3037388.1"/>
    </source>
</evidence>
<dbReference type="InterPro" id="IPR008775">
    <property type="entry name" value="Phytyl_CoA_dOase-like"/>
</dbReference>
<protein>
    <submittedName>
        <fullName evidence="1">Uncharacterized protein</fullName>
    </submittedName>
</protein>
<dbReference type="PANTHER" id="PTHR37563:SF2">
    <property type="entry name" value="PHYTANOYL-COA DIOXYGENASE FAMILY PROTEIN (AFU_ORTHOLOGUE AFUA_2G03330)"/>
    <property type="match status" value="1"/>
</dbReference>
<gene>
    <name evidence="1" type="ORF">E8E12_008154</name>
</gene>
<dbReference type="Proteomes" id="UP000758155">
    <property type="component" value="Unassembled WGS sequence"/>
</dbReference>
<dbReference type="SUPFAM" id="SSF51197">
    <property type="entry name" value="Clavaminate synthase-like"/>
    <property type="match status" value="1"/>
</dbReference>
<dbReference type="InterPro" id="IPR051961">
    <property type="entry name" value="Fungal_Metabolite_Diox"/>
</dbReference>
<dbReference type="PANTHER" id="PTHR37563">
    <property type="entry name" value="PHYTANOYL-COA DIOXYGENASE FAMILY PROTEIN (AFU_ORTHOLOGUE AFUA_2G03330)"/>
    <property type="match status" value="1"/>
</dbReference>
<reference evidence="1" key="1">
    <citation type="submission" date="2019-04" db="EMBL/GenBank/DDBJ databases">
        <title>Sequencing of skin fungus with MAO and IRED activity.</title>
        <authorList>
            <person name="Marsaioli A.J."/>
            <person name="Bonatto J.M.C."/>
            <person name="Reis Junior O."/>
        </authorList>
    </citation>
    <scope>NUCLEOTIDE SEQUENCE</scope>
    <source>
        <strain evidence="1">28M1</strain>
    </source>
</reference>